<dbReference type="VEuPathDB" id="FungiDB:GGTG_00298"/>
<sequence>MHPNPRRVGQGSHTGPSDRRERQAGAWARRLQQMVAFAREDACFDEGSMEG</sequence>
<reference evidence="3" key="5">
    <citation type="submission" date="2018-04" db="UniProtKB">
        <authorList>
            <consortium name="EnsemblFungi"/>
        </authorList>
    </citation>
    <scope>IDENTIFICATION</scope>
    <source>
        <strain evidence="3">R3-111a-1</strain>
    </source>
</reference>
<accession>J3NGA6</accession>
<organism evidence="2">
    <name type="scientific">Gaeumannomyces tritici (strain R3-111a-1)</name>
    <name type="common">Wheat and barley take-all root rot fungus</name>
    <name type="synonym">Gaeumannomyces graminis var. tritici</name>
    <dbReference type="NCBI Taxonomy" id="644352"/>
    <lineage>
        <taxon>Eukaryota</taxon>
        <taxon>Fungi</taxon>
        <taxon>Dikarya</taxon>
        <taxon>Ascomycota</taxon>
        <taxon>Pezizomycotina</taxon>
        <taxon>Sordariomycetes</taxon>
        <taxon>Sordariomycetidae</taxon>
        <taxon>Magnaporthales</taxon>
        <taxon>Magnaporthaceae</taxon>
        <taxon>Gaeumannomyces</taxon>
    </lineage>
</organism>
<dbReference type="AlphaFoldDB" id="J3NGA6"/>
<gene>
    <name evidence="3" type="primary">20340756</name>
    <name evidence="2" type="ORF">GGTG_00298</name>
</gene>
<evidence type="ECO:0000313" key="3">
    <source>
        <dbReference type="EnsemblFungi" id="EJT80296"/>
    </source>
</evidence>
<evidence type="ECO:0000256" key="1">
    <source>
        <dbReference type="SAM" id="MobiDB-lite"/>
    </source>
</evidence>
<feature type="region of interest" description="Disordered" evidence="1">
    <location>
        <begin position="1"/>
        <end position="26"/>
    </location>
</feature>
<protein>
    <submittedName>
        <fullName evidence="2 3">Uncharacterized protein</fullName>
    </submittedName>
</protein>
<keyword evidence="4" id="KW-1185">Reference proteome</keyword>
<evidence type="ECO:0000313" key="4">
    <source>
        <dbReference type="Proteomes" id="UP000006039"/>
    </source>
</evidence>
<reference evidence="2" key="3">
    <citation type="submission" date="2010-09" db="EMBL/GenBank/DDBJ databases">
        <title>Annotation of Gaeumannomyces graminis var. tritici R3-111a-1.</title>
        <authorList>
            <consortium name="The Broad Institute Genome Sequencing Platform"/>
            <person name="Ma L.-J."/>
            <person name="Dead R."/>
            <person name="Young S.K."/>
            <person name="Zeng Q."/>
            <person name="Gargeya S."/>
            <person name="Fitzgerald M."/>
            <person name="Haas B."/>
            <person name="Abouelleil A."/>
            <person name="Alvarado L."/>
            <person name="Arachchi H.M."/>
            <person name="Berlin A."/>
            <person name="Brown A."/>
            <person name="Chapman S.B."/>
            <person name="Chen Z."/>
            <person name="Dunbar C."/>
            <person name="Freedman E."/>
            <person name="Gearin G."/>
            <person name="Gellesch M."/>
            <person name="Goldberg J."/>
            <person name="Griggs A."/>
            <person name="Gujja S."/>
            <person name="Heiman D."/>
            <person name="Howarth C."/>
            <person name="Larson L."/>
            <person name="Lui A."/>
            <person name="MacDonald P.J.P."/>
            <person name="Mehta T."/>
            <person name="Montmayeur A."/>
            <person name="Murphy C."/>
            <person name="Neiman D."/>
            <person name="Pearson M."/>
            <person name="Priest M."/>
            <person name="Roberts A."/>
            <person name="Saif S."/>
            <person name="Shea T."/>
            <person name="Shenoy N."/>
            <person name="Sisk P."/>
            <person name="Stolte C."/>
            <person name="Sykes S."/>
            <person name="Yandava C."/>
            <person name="Wortman J."/>
            <person name="Nusbaum C."/>
            <person name="Birren B."/>
        </authorList>
    </citation>
    <scope>NUCLEOTIDE SEQUENCE</scope>
    <source>
        <strain evidence="2">R3-111a-1</strain>
    </source>
</reference>
<dbReference type="RefSeq" id="XP_009216305.1">
    <property type="nucleotide sequence ID" value="XM_009218041.1"/>
</dbReference>
<evidence type="ECO:0000313" key="2">
    <source>
        <dbReference type="EMBL" id="EJT80296.1"/>
    </source>
</evidence>
<dbReference type="EMBL" id="GL385395">
    <property type="protein sequence ID" value="EJT80296.1"/>
    <property type="molecule type" value="Genomic_DNA"/>
</dbReference>
<dbReference type="Proteomes" id="UP000006039">
    <property type="component" value="Unassembled WGS sequence"/>
</dbReference>
<reference evidence="2" key="2">
    <citation type="submission" date="2010-07" db="EMBL/GenBank/DDBJ databases">
        <authorList>
            <consortium name="The Broad Institute Genome Sequencing Platform"/>
            <consortium name="Broad Institute Genome Sequencing Center for Infectious Disease"/>
            <person name="Ma L.-J."/>
            <person name="Dead R."/>
            <person name="Young S."/>
            <person name="Zeng Q."/>
            <person name="Koehrsen M."/>
            <person name="Alvarado L."/>
            <person name="Berlin A."/>
            <person name="Chapman S.B."/>
            <person name="Chen Z."/>
            <person name="Freedman E."/>
            <person name="Gellesch M."/>
            <person name="Goldberg J."/>
            <person name="Griggs A."/>
            <person name="Gujja S."/>
            <person name="Heilman E.R."/>
            <person name="Heiman D."/>
            <person name="Hepburn T."/>
            <person name="Howarth C."/>
            <person name="Jen D."/>
            <person name="Larson L."/>
            <person name="Mehta T."/>
            <person name="Neiman D."/>
            <person name="Pearson M."/>
            <person name="Roberts A."/>
            <person name="Saif S."/>
            <person name="Shea T."/>
            <person name="Shenoy N."/>
            <person name="Sisk P."/>
            <person name="Stolte C."/>
            <person name="Sykes S."/>
            <person name="Walk T."/>
            <person name="White J."/>
            <person name="Yandava C."/>
            <person name="Haas B."/>
            <person name="Nusbaum C."/>
            <person name="Birren B."/>
        </authorList>
    </citation>
    <scope>NUCLEOTIDE SEQUENCE</scope>
    <source>
        <strain evidence="2">R3-111a-1</strain>
    </source>
</reference>
<reference evidence="4" key="1">
    <citation type="submission" date="2010-07" db="EMBL/GenBank/DDBJ databases">
        <title>The genome sequence of Gaeumannomyces graminis var. tritici strain R3-111a-1.</title>
        <authorList>
            <consortium name="The Broad Institute Genome Sequencing Platform"/>
            <person name="Ma L.-J."/>
            <person name="Dead R."/>
            <person name="Young S."/>
            <person name="Zeng Q."/>
            <person name="Koehrsen M."/>
            <person name="Alvarado L."/>
            <person name="Berlin A."/>
            <person name="Chapman S.B."/>
            <person name="Chen Z."/>
            <person name="Freedman E."/>
            <person name="Gellesch M."/>
            <person name="Goldberg J."/>
            <person name="Griggs A."/>
            <person name="Gujja S."/>
            <person name="Heilman E.R."/>
            <person name="Heiman D."/>
            <person name="Hepburn T."/>
            <person name="Howarth C."/>
            <person name="Jen D."/>
            <person name="Larson L."/>
            <person name="Mehta T."/>
            <person name="Neiman D."/>
            <person name="Pearson M."/>
            <person name="Roberts A."/>
            <person name="Saif S."/>
            <person name="Shea T."/>
            <person name="Shenoy N."/>
            <person name="Sisk P."/>
            <person name="Stolte C."/>
            <person name="Sykes S."/>
            <person name="Walk T."/>
            <person name="White J."/>
            <person name="Yandava C."/>
            <person name="Haas B."/>
            <person name="Nusbaum C."/>
            <person name="Birren B."/>
        </authorList>
    </citation>
    <scope>NUCLEOTIDE SEQUENCE [LARGE SCALE GENOMIC DNA]</scope>
    <source>
        <strain evidence="4">R3-111a-1</strain>
    </source>
</reference>
<dbReference type="GeneID" id="20340756"/>
<reference evidence="3" key="4">
    <citation type="journal article" date="2015" name="G3 (Bethesda)">
        <title>Genome sequences of three phytopathogenic species of the Magnaporthaceae family of fungi.</title>
        <authorList>
            <person name="Okagaki L.H."/>
            <person name="Nunes C.C."/>
            <person name="Sailsbery J."/>
            <person name="Clay B."/>
            <person name="Brown D."/>
            <person name="John T."/>
            <person name="Oh Y."/>
            <person name="Young N."/>
            <person name="Fitzgerald M."/>
            <person name="Haas B.J."/>
            <person name="Zeng Q."/>
            <person name="Young S."/>
            <person name="Adiconis X."/>
            <person name="Fan L."/>
            <person name="Levin J.Z."/>
            <person name="Mitchell T.K."/>
            <person name="Okubara P.A."/>
            <person name="Farman M.L."/>
            <person name="Kohn L.M."/>
            <person name="Birren B."/>
            <person name="Ma L.-J."/>
            <person name="Dean R.A."/>
        </authorList>
    </citation>
    <scope>NUCLEOTIDE SEQUENCE</scope>
    <source>
        <strain evidence="3">R3-111a-1</strain>
    </source>
</reference>
<dbReference type="HOGENOM" id="CLU_3106459_0_0_1"/>
<proteinExistence type="predicted"/>
<dbReference type="EnsemblFungi" id="EJT80296">
    <property type="protein sequence ID" value="EJT80296"/>
    <property type="gene ID" value="GGTG_00298"/>
</dbReference>
<name>J3NGA6_GAET3</name>